<dbReference type="InterPro" id="IPR001915">
    <property type="entry name" value="Peptidase_M48"/>
</dbReference>
<feature type="active site" evidence="12">
    <location>
        <position position="143"/>
    </location>
</feature>
<dbReference type="Proteomes" id="UP000256329">
    <property type="component" value="Unassembled WGS sequence"/>
</dbReference>
<feature type="binding site" evidence="12">
    <location>
        <position position="146"/>
    </location>
    <ligand>
        <name>Zn(2+)</name>
        <dbReference type="ChEBI" id="CHEBI:29105"/>
        <note>catalytic</note>
    </ligand>
</feature>
<gene>
    <name evidence="12" type="primary">htpX</name>
    <name evidence="14" type="ORF">DXX99_02580</name>
</gene>
<evidence type="ECO:0000256" key="10">
    <source>
        <dbReference type="ARBA" id="ARBA00023049"/>
    </source>
</evidence>
<evidence type="ECO:0000256" key="4">
    <source>
        <dbReference type="ARBA" id="ARBA00022670"/>
    </source>
</evidence>
<organism evidence="14 15">
    <name type="scientific">Ammonifex thiophilus</name>
    <dbReference type="NCBI Taxonomy" id="444093"/>
    <lineage>
        <taxon>Bacteria</taxon>
        <taxon>Bacillati</taxon>
        <taxon>Bacillota</taxon>
        <taxon>Clostridia</taxon>
        <taxon>Thermoanaerobacterales</taxon>
        <taxon>Thermoanaerobacteraceae</taxon>
        <taxon>Ammonifex</taxon>
    </lineage>
</organism>
<evidence type="ECO:0000256" key="5">
    <source>
        <dbReference type="ARBA" id="ARBA00022692"/>
    </source>
</evidence>
<dbReference type="EC" id="3.4.24.-" evidence="12"/>
<keyword evidence="4 12" id="KW-0645">Protease</keyword>
<evidence type="ECO:0000259" key="13">
    <source>
        <dbReference type="Pfam" id="PF01435"/>
    </source>
</evidence>
<evidence type="ECO:0000256" key="3">
    <source>
        <dbReference type="ARBA" id="ARBA00022475"/>
    </source>
</evidence>
<keyword evidence="7 12" id="KW-0378">Hydrolase</keyword>
<dbReference type="EMBL" id="QSLN01000002">
    <property type="protein sequence ID" value="RDV84360.1"/>
    <property type="molecule type" value="Genomic_DNA"/>
</dbReference>
<keyword evidence="8 12" id="KW-0862">Zinc</keyword>
<dbReference type="Pfam" id="PF01435">
    <property type="entry name" value="Peptidase_M48"/>
    <property type="match status" value="1"/>
</dbReference>
<evidence type="ECO:0000256" key="9">
    <source>
        <dbReference type="ARBA" id="ARBA00022989"/>
    </source>
</evidence>
<feature type="transmembrane region" description="Helical" evidence="12">
    <location>
        <begin position="199"/>
        <end position="223"/>
    </location>
</feature>
<feature type="transmembrane region" description="Helical" evidence="12">
    <location>
        <begin position="40"/>
        <end position="60"/>
    </location>
</feature>
<keyword evidence="5 12" id="KW-0812">Transmembrane</keyword>
<evidence type="ECO:0000256" key="6">
    <source>
        <dbReference type="ARBA" id="ARBA00022723"/>
    </source>
</evidence>
<feature type="binding site" evidence="12">
    <location>
        <position position="228"/>
    </location>
    <ligand>
        <name>Zn(2+)</name>
        <dbReference type="ChEBI" id="CHEBI:29105"/>
        <note>catalytic</note>
    </ligand>
</feature>
<evidence type="ECO:0000256" key="8">
    <source>
        <dbReference type="ARBA" id="ARBA00022833"/>
    </source>
</evidence>
<sequence length="303" mass="33252">MLYEALRRNQRRTYLLMGFFALLLASVGAAVGYVMGDTRLGLGLGLIFAAFYLPFTYATASWQVLNLAGAREVSEEEYPELHHVVEELALAARMPKPKVYVVDDPAPNAFAVGLRPEAGAVAFTTGLLQLLDREALEGVAAHELSHLRNGDSRLMTLAIALVGVIVLLSDLGQRLLFYGGLFSGGREERRDRDRSGLDALLYVVAVLLLLLAPLAAVLTQFALSRNREFQADASAVDLTRNPQGLIKALTLLKEHHATVKRATPATAGMYIVHPFKEGEGSFWAGLFSTHPPIEERIRRLQEM</sequence>
<dbReference type="Gene3D" id="3.30.2010.10">
    <property type="entry name" value="Metalloproteases ('zincins'), catalytic domain"/>
    <property type="match status" value="1"/>
</dbReference>
<dbReference type="GO" id="GO:0004222">
    <property type="term" value="F:metalloendopeptidase activity"/>
    <property type="evidence" value="ECO:0007669"/>
    <property type="project" value="UniProtKB-UniRule"/>
</dbReference>
<dbReference type="GO" id="GO:0008270">
    <property type="term" value="F:zinc ion binding"/>
    <property type="evidence" value="ECO:0007669"/>
    <property type="project" value="UniProtKB-UniRule"/>
</dbReference>
<dbReference type="NCBIfam" id="NF003425">
    <property type="entry name" value="PRK04897.1"/>
    <property type="match status" value="1"/>
</dbReference>
<feature type="transmembrane region" description="Helical" evidence="12">
    <location>
        <begin position="154"/>
        <end position="179"/>
    </location>
</feature>
<comment type="caution">
    <text evidence="14">The sequence shown here is derived from an EMBL/GenBank/DDBJ whole genome shotgun (WGS) entry which is preliminary data.</text>
</comment>
<dbReference type="GO" id="GO:0006508">
    <property type="term" value="P:proteolysis"/>
    <property type="evidence" value="ECO:0007669"/>
    <property type="project" value="UniProtKB-KW"/>
</dbReference>
<comment type="subcellular location">
    <subcellularLocation>
        <location evidence="1 12">Cell membrane</location>
        <topology evidence="1 12">Multi-pass membrane protein</topology>
    </subcellularLocation>
</comment>
<accession>A0A3D8P550</accession>
<reference evidence="14 15" key="1">
    <citation type="submission" date="2018-08" db="EMBL/GenBank/DDBJ databases">
        <title>Form III RuBisCO-mediated autotrophy in Thermodesulfobium bacteria.</title>
        <authorList>
            <person name="Toshchakov S.V."/>
            <person name="Kublanov I.V."/>
            <person name="Frolov E."/>
            <person name="Bonch-Osmolovskaya E.A."/>
            <person name="Tourova T.P."/>
            <person name="Chernych N.A."/>
            <person name="Lebedinsky A.V."/>
        </authorList>
    </citation>
    <scope>NUCLEOTIDE SEQUENCE [LARGE SCALE GENOMIC DNA]</scope>
    <source>
        <strain evidence="14 15">SR</strain>
    </source>
</reference>
<evidence type="ECO:0000256" key="7">
    <source>
        <dbReference type="ARBA" id="ARBA00022801"/>
    </source>
</evidence>
<evidence type="ECO:0000256" key="11">
    <source>
        <dbReference type="ARBA" id="ARBA00023136"/>
    </source>
</evidence>
<feature type="domain" description="Peptidase M48" evidence="13">
    <location>
        <begin position="78"/>
        <end position="302"/>
    </location>
</feature>
<dbReference type="CDD" id="cd07340">
    <property type="entry name" value="M48B_Htpx_like"/>
    <property type="match status" value="1"/>
</dbReference>
<proteinExistence type="inferred from homology"/>
<feature type="binding site" evidence="12">
    <location>
        <position position="142"/>
    </location>
    <ligand>
        <name>Zn(2+)</name>
        <dbReference type="ChEBI" id="CHEBI:29105"/>
        <note>catalytic</note>
    </ligand>
</feature>
<dbReference type="AlphaFoldDB" id="A0A3D8P550"/>
<comment type="cofactor">
    <cofactor evidence="12">
        <name>Zn(2+)</name>
        <dbReference type="ChEBI" id="CHEBI:29105"/>
    </cofactor>
    <text evidence="12">Binds 1 zinc ion per subunit.</text>
</comment>
<comment type="similarity">
    <text evidence="2 12">Belongs to the peptidase M48B family.</text>
</comment>
<protein>
    <recommendedName>
        <fullName evidence="12">Protease HtpX homolog</fullName>
        <ecNumber evidence="12">3.4.24.-</ecNumber>
    </recommendedName>
</protein>
<name>A0A3D8P550_9THEO</name>
<dbReference type="InterPro" id="IPR022919">
    <property type="entry name" value="Pept_M48_protease_HtpX"/>
</dbReference>
<evidence type="ECO:0000313" key="14">
    <source>
        <dbReference type="EMBL" id="RDV84360.1"/>
    </source>
</evidence>
<evidence type="ECO:0000313" key="15">
    <source>
        <dbReference type="Proteomes" id="UP000256329"/>
    </source>
</evidence>
<feature type="transmembrane region" description="Helical" evidence="12">
    <location>
        <begin position="12"/>
        <end position="34"/>
    </location>
</feature>
<dbReference type="PANTHER" id="PTHR43221:SF1">
    <property type="entry name" value="PROTEASE HTPX"/>
    <property type="match status" value="1"/>
</dbReference>
<keyword evidence="10 12" id="KW-0482">Metalloprotease</keyword>
<dbReference type="InterPro" id="IPR050083">
    <property type="entry name" value="HtpX_protease"/>
</dbReference>
<evidence type="ECO:0000256" key="12">
    <source>
        <dbReference type="HAMAP-Rule" id="MF_00188"/>
    </source>
</evidence>
<evidence type="ECO:0000256" key="1">
    <source>
        <dbReference type="ARBA" id="ARBA00004651"/>
    </source>
</evidence>
<dbReference type="PANTHER" id="PTHR43221">
    <property type="entry name" value="PROTEASE HTPX"/>
    <property type="match status" value="1"/>
</dbReference>
<dbReference type="HAMAP" id="MF_00188">
    <property type="entry name" value="Pept_M48_protease_HtpX"/>
    <property type="match status" value="1"/>
</dbReference>
<dbReference type="OrthoDB" id="15218at2"/>
<keyword evidence="3 12" id="KW-1003">Cell membrane</keyword>
<evidence type="ECO:0000256" key="2">
    <source>
        <dbReference type="ARBA" id="ARBA00009779"/>
    </source>
</evidence>
<keyword evidence="11 12" id="KW-0472">Membrane</keyword>
<keyword evidence="6 12" id="KW-0479">Metal-binding</keyword>
<dbReference type="GO" id="GO:0005886">
    <property type="term" value="C:plasma membrane"/>
    <property type="evidence" value="ECO:0007669"/>
    <property type="project" value="UniProtKB-SubCell"/>
</dbReference>
<keyword evidence="15" id="KW-1185">Reference proteome</keyword>
<keyword evidence="9 12" id="KW-1133">Transmembrane helix</keyword>